<gene>
    <name evidence="2" type="ORF">NG99_04895</name>
</gene>
<comment type="caution">
    <text evidence="2">The sequence shown here is derived from an EMBL/GenBank/DDBJ whole genome shotgun (WGS) entry which is preliminary data.</text>
</comment>
<dbReference type="AlphaFoldDB" id="A0A0A3ZBL9"/>
<keyword evidence="1" id="KW-1133">Transmembrane helix</keyword>
<dbReference type="STRING" id="371042.NG99_04895"/>
<keyword evidence="3" id="KW-1185">Reference proteome</keyword>
<dbReference type="EMBL" id="JRUQ01000019">
    <property type="protein sequence ID" value="KGT94986.1"/>
    <property type="molecule type" value="Genomic_DNA"/>
</dbReference>
<feature type="transmembrane region" description="Helical" evidence="1">
    <location>
        <begin position="56"/>
        <end position="78"/>
    </location>
</feature>
<keyword evidence="1" id="KW-0472">Membrane</keyword>
<keyword evidence="1" id="KW-0812">Transmembrane</keyword>
<reference evidence="2 3" key="1">
    <citation type="submission" date="2014-10" db="EMBL/GenBank/DDBJ databases">
        <title>Genome sequence of Erwinia typographi M043b.</title>
        <authorList>
            <person name="Chan K.-G."/>
            <person name="Tan W.-S."/>
        </authorList>
    </citation>
    <scope>NUCLEOTIDE SEQUENCE [LARGE SCALE GENOMIC DNA]</scope>
    <source>
        <strain evidence="2 3">M043b</strain>
    </source>
</reference>
<proteinExistence type="predicted"/>
<accession>A0A0A3ZBL9</accession>
<protein>
    <submittedName>
        <fullName evidence="2">Uncharacterized protein</fullName>
    </submittedName>
</protein>
<name>A0A0A3ZBL9_9GAMM</name>
<dbReference type="RefSeq" id="WP_034888998.1">
    <property type="nucleotide sequence ID" value="NZ_JRUQ01000019.1"/>
</dbReference>
<evidence type="ECO:0000256" key="1">
    <source>
        <dbReference type="SAM" id="Phobius"/>
    </source>
</evidence>
<dbReference type="Proteomes" id="UP000030351">
    <property type="component" value="Unassembled WGS sequence"/>
</dbReference>
<evidence type="ECO:0000313" key="3">
    <source>
        <dbReference type="Proteomes" id="UP000030351"/>
    </source>
</evidence>
<organism evidence="2 3">
    <name type="scientific">Erwinia typographi</name>
    <dbReference type="NCBI Taxonomy" id="371042"/>
    <lineage>
        <taxon>Bacteria</taxon>
        <taxon>Pseudomonadati</taxon>
        <taxon>Pseudomonadota</taxon>
        <taxon>Gammaproteobacteria</taxon>
        <taxon>Enterobacterales</taxon>
        <taxon>Erwiniaceae</taxon>
        <taxon>Erwinia</taxon>
    </lineage>
</organism>
<sequence length="81" mass="8665">MRLLKESDVEQVSGAAWWSPSTIYDFLYGGRNESSEGNVSGFGDIERRPVDASVGAVLGAGVLIIAAGITVSLATRFFNRK</sequence>
<evidence type="ECO:0000313" key="2">
    <source>
        <dbReference type="EMBL" id="KGT94986.1"/>
    </source>
</evidence>